<dbReference type="EMBL" id="ADNC01000022">
    <property type="protein sequence ID" value="EFF41434.1"/>
    <property type="molecule type" value="Genomic_DNA"/>
</dbReference>
<dbReference type="AlphaFoldDB" id="D4XW45"/>
<organism evidence="2 3">
    <name type="scientific">Mycoplasmopsis alligatoris A21JP2</name>
    <dbReference type="NCBI Taxonomy" id="747682"/>
    <lineage>
        <taxon>Bacteria</taxon>
        <taxon>Bacillati</taxon>
        <taxon>Mycoplasmatota</taxon>
        <taxon>Mycoplasmoidales</taxon>
        <taxon>Metamycoplasmataceae</taxon>
        <taxon>Mycoplasmopsis</taxon>
    </lineage>
</organism>
<reference evidence="2 3" key="1">
    <citation type="submission" date="2010-03" db="EMBL/GenBank/DDBJ databases">
        <authorList>
            <person name="Glass J.I."/>
            <person name="Benders G.A."/>
            <person name="Durkin A.S."/>
            <person name="Farmerie W.G."/>
            <person name="Hlavinka K."/>
            <person name="Hostetler J."/>
            <person name="Jackson J."/>
            <person name="May M.A."/>
            <person name="Miller R.H."/>
            <person name="Paralanov V."/>
            <person name="Radune D."/>
            <person name="Szczypinski B."/>
            <person name="Brown D.R."/>
        </authorList>
    </citation>
    <scope>NUCLEOTIDE SEQUENCE [LARGE SCALE GENOMIC DNA]</scope>
    <source>
        <strain evidence="2 3">A21JP2</strain>
    </source>
</reference>
<protein>
    <recommendedName>
        <fullName evidence="4">Lipoprotein</fullName>
    </recommendedName>
</protein>
<name>D4XW45_9BACT</name>
<dbReference type="STRING" id="747682.MALL_0732"/>
<evidence type="ECO:0000313" key="3">
    <source>
        <dbReference type="Proteomes" id="UP000004757"/>
    </source>
</evidence>
<feature type="signal peptide" evidence="1">
    <location>
        <begin position="1"/>
        <end position="22"/>
    </location>
</feature>
<evidence type="ECO:0000313" key="2">
    <source>
        <dbReference type="EMBL" id="EFF41434.1"/>
    </source>
</evidence>
<dbReference type="Proteomes" id="UP000004757">
    <property type="component" value="Unassembled WGS sequence"/>
</dbReference>
<dbReference type="eggNOG" id="ENOG5031ZAT">
    <property type="taxonomic scope" value="Bacteria"/>
</dbReference>
<dbReference type="RefSeq" id="WP_005683655.1">
    <property type="nucleotide sequence ID" value="NZ_ADNC01000022.1"/>
</dbReference>
<accession>D4XW45</accession>
<keyword evidence="3" id="KW-1185">Reference proteome</keyword>
<keyword evidence="1" id="KW-0732">Signal</keyword>
<gene>
    <name evidence="2" type="ORF">MALL_0732</name>
</gene>
<dbReference type="PROSITE" id="PS51257">
    <property type="entry name" value="PROKAR_LIPOPROTEIN"/>
    <property type="match status" value="1"/>
</dbReference>
<sequence length="314" mass="36240">MKKIKALKIATLALLATPLIVASCQSNNQVTIKNESDRLSHEKILEINNTIKNIKNDLFDIHLWNEGKNSFLKDIFAKVTGSDLNKKQIVPNSLLRTYQLLKSSVDQQEWNDSLGELEQNFEEKLVFQLNHALGVIKEAIDESSEWSENLKGLNELNSNLEKGILNENKKWQDEIKKVKNFTIGHIFNKVYFEGTQKNRLNASNEIPDVGHGKDEHAHVLGNIIIDINILIKNILFTLDIAKYEKIIETKNFKNKEEVKKNLIQFKNEIAEFKKWFDATSKEFFNSVAQEFSKRYELVIKQIQDLASIRKVSLD</sequence>
<evidence type="ECO:0008006" key="4">
    <source>
        <dbReference type="Google" id="ProtNLM"/>
    </source>
</evidence>
<proteinExistence type="predicted"/>
<evidence type="ECO:0000256" key="1">
    <source>
        <dbReference type="SAM" id="SignalP"/>
    </source>
</evidence>
<feature type="chain" id="PRO_5003067857" description="Lipoprotein" evidence="1">
    <location>
        <begin position="23"/>
        <end position="314"/>
    </location>
</feature>
<comment type="caution">
    <text evidence="2">The sequence shown here is derived from an EMBL/GenBank/DDBJ whole genome shotgun (WGS) entry which is preliminary data.</text>
</comment>
<dbReference type="OrthoDB" id="9880386at2"/>